<dbReference type="InterPro" id="IPR036597">
    <property type="entry name" value="Fido-like_dom_sf"/>
</dbReference>
<keyword evidence="3" id="KW-0547">Nucleotide-binding</keyword>
<evidence type="ECO:0000313" key="9">
    <source>
        <dbReference type="EMBL" id="MBC8542615.1"/>
    </source>
</evidence>
<evidence type="ECO:0000256" key="5">
    <source>
        <dbReference type="ARBA" id="ARBA00034531"/>
    </source>
</evidence>
<accession>A0A926I0V5</accession>
<sequence>MALENKLGLTNSADLAREEERTSKKKAVDLFENGILDKLEPGKFSSLQVIHKYLFDEIYDFAGKIRTVNIAKGNFRFAPVMYLEAALENIDKMPQSTFDEIVEKYVEMNIAHPFREGNGRSTRIWLDCILKKEIGKVVDWSKVDKGDYLLAMERSPIKDIEIKHLLKNALTGDIHSREIYKKGIDNSYYYEGYTAFKAEESWR</sequence>
<dbReference type="PROSITE" id="PS51459">
    <property type="entry name" value="FIDO"/>
    <property type="match status" value="1"/>
</dbReference>
<dbReference type="EC" id="2.7.7.108" evidence="5"/>
<feature type="domain" description="Fido" evidence="8">
    <location>
        <begin position="42"/>
        <end position="171"/>
    </location>
</feature>
<evidence type="ECO:0000256" key="3">
    <source>
        <dbReference type="ARBA" id="ARBA00022741"/>
    </source>
</evidence>
<comment type="catalytic activity">
    <reaction evidence="7">
        <text>L-tyrosyl-[protein] + ATP = O-(5'-adenylyl)-L-tyrosyl-[protein] + diphosphate</text>
        <dbReference type="Rhea" id="RHEA:54288"/>
        <dbReference type="Rhea" id="RHEA-COMP:10136"/>
        <dbReference type="Rhea" id="RHEA-COMP:13846"/>
        <dbReference type="ChEBI" id="CHEBI:30616"/>
        <dbReference type="ChEBI" id="CHEBI:33019"/>
        <dbReference type="ChEBI" id="CHEBI:46858"/>
        <dbReference type="ChEBI" id="CHEBI:83624"/>
        <dbReference type="EC" id="2.7.7.108"/>
    </reaction>
</comment>
<keyword evidence="2" id="KW-0548">Nucleotidyltransferase</keyword>
<dbReference type="GO" id="GO:0005524">
    <property type="term" value="F:ATP binding"/>
    <property type="evidence" value="ECO:0007669"/>
    <property type="project" value="UniProtKB-KW"/>
</dbReference>
<dbReference type="EMBL" id="JACRSQ010000003">
    <property type="protein sequence ID" value="MBC8542615.1"/>
    <property type="molecule type" value="Genomic_DNA"/>
</dbReference>
<dbReference type="Gene3D" id="1.10.3290.10">
    <property type="entry name" value="Fido-like domain"/>
    <property type="match status" value="1"/>
</dbReference>
<evidence type="ECO:0000256" key="2">
    <source>
        <dbReference type="ARBA" id="ARBA00022695"/>
    </source>
</evidence>
<evidence type="ECO:0000313" key="10">
    <source>
        <dbReference type="Proteomes" id="UP000657006"/>
    </source>
</evidence>
<dbReference type="GO" id="GO:0070733">
    <property type="term" value="F:AMPylase activity"/>
    <property type="evidence" value="ECO:0007669"/>
    <property type="project" value="UniProtKB-EC"/>
</dbReference>
<gene>
    <name evidence="9" type="ORF">H8730_03505</name>
</gene>
<comment type="catalytic activity">
    <reaction evidence="6">
        <text>L-threonyl-[protein] + ATP = 3-O-(5'-adenylyl)-L-threonyl-[protein] + diphosphate</text>
        <dbReference type="Rhea" id="RHEA:54292"/>
        <dbReference type="Rhea" id="RHEA-COMP:11060"/>
        <dbReference type="Rhea" id="RHEA-COMP:13847"/>
        <dbReference type="ChEBI" id="CHEBI:30013"/>
        <dbReference type="ChEBI" id="CHEBI:30616"/>
        <dbReference type="ChEBI" id="CHEBI:33019"/>
        <dbReference type="ChEBI" id="CHEBI:138113"/>
        <dbReference type="EC" id="2.7.7.108"/>
    </reaction>
</comment>
<dbReference type="InterPro" id="IPR003812">
    <property type="entry name" value="Fido"/>
</dbReference>
<dbReference type="PANTHER" id="PTHR39560">
    <property type="entry name" value="PROTEIN ADENYLYLTRANSFERASE FIC-RELATED"/>
    <property type="match status" value="1"/>
</dbReference>
<evidence type="ECO:0000256" key="7">
    <source>
        <dbReference type="ARBA" id="ARBA00048696"/>
    </source>
</evidence>
<dbReference type="RefSeq" id="WP_177718708.1">
    <property type="nucleotide sequence ID" value="NZ_JACRSQ010000003.1"/>
</dbReference>
<keyword evidence="1" id="KW-0808">Transferase</keyword>
<comment type="caution">
    <text evidence="9">The sequence shown here is derived from an EMBL/GenBank/DDBJ whole genome shotgun (WGS) entry which is preliminary data.</text>
</comment>
<dbReference type="SUPFAM" id="SSF140931">
    <property type="entry name" value="Fic-like"/>
    <property type="match status" value="1"/>
</dbReference>
<organism evidence="9 10">
    <name type="scientific">Bianquea renquensis</name>
    <dbReference type="NCBI Taxonomy" id="2763661"/>
    <lineage>
        <taxon>Bacteria</taxon>
        <taxon>Bacillati</taxon>
        <taxon>Bacillota</taxon>
        <taxon>Clostridia</taxon>
        <taxon>Eubacteriales</taxon>
        <taxon>Bianqueaceae</taxon>
        <taxon>Bianquea</taxon>
    </lineage>
</organism>
<reference evidence="9" key="1">
    <citation type="submission" date="2020-08" db="EMBL/GenBank/DDBJ databases">
        <title>Genome public.</title>
        <authorList>
            <person name="Liu C."/>
            <person name="Sun Q."/>
        </authorList>
    </citation>
    <scope>NUCLEOTIDE SEQUENCE</scope>
    <source>
        <strain evidence="9">NSJ-32</strain>
    </source>
</reference>
<dbReference type="NCBIfam" id="NF046029">
    <property type="entry name" value="ProtAdlyltaseNmFic"/>
    <property type="match status" value="1"/>
</dbReference>
<evidence type="ECO:0000256" key="4">
    <source>
        <dbReference type="ARBA" id="ARBA00022840"/>
    </source>
</evidence>
<protein>
    <recommendedName>
        <fullName evidence="5">protein adenylyltransferase</fullName>
        <ecNumber evidence="5">2.7.7.108</ecNumber>
    </recommendedName>
</protein>
<evidence type="ECO:0000256" key="1">
    <source>
        <dbReference type="ARBA" id="ARBA00022679"/>
    </source>
</evidence>
<keyword evidence="10" id="KW-1185">Reference proteome</keyword>
<proteinExistence type="predicted"/>
<name>A0A926I0V5_9FIRM</name>
<dbReference type="Pfam" id="PF02661">
    <property type="entry name" value="Fic"/>
    <property type="match status" value="1"/>
</dbReference>
<dbReference type="AlphaFoldDB" id="A0A926I0V5"/>
<dbReference type="PANTHER" id="PTHR39560:SF1">
    <property type="entry name" value="PROTEIN ADENYLYLTRANSFERASE FIC-RELATED"/>
    <property type="match status" value="1"/>
</dbReference>
<dbReference type="Proteomes" id="UP000657006">
    <property type="component" value="Unassembled WGS sequence"/>
</dbReference>
<evidence type="ECO:0000259" key="8">
    <source>
        <dbReference type="PROSITE" id="PS51459"/>
    </source>
</evidence>
<dbReference type="GO" id="GO:0051302">
    <property type="term" value="P:regulation of cell division"/>
    <property type="evidence" value="ECO:0007669"/>
    <property type="project" value="TreeGrafter"/>
</dbReference>
<keyword evidence="4" id="KW-0067">ATP-binding</keyword>
<evidence type="ECO:0000256" key="6">
    <source>
        <dbReference type="ARBA" id="ARBA00047939"/>
    </source>
</evidence>